<feature type="transmembrane region" description="Helical" evidence="8">
    <location>
        <begin position="155"/>
        <end position="173"/>
    </location>
</feature>
<evidence type="ECO:0000259" key="9">
    <source>
        <dbReference type="PROSITE" id="PS50893"/>
    </source>
</evidence>
<keyword evidence="6 8" id="KW-1133">Transmembrane helix</keyword>
<name>A0A5R9F3X7_9BACL</name>
<keyword evidence="4" id="KW-0547">Nucleotide-binding</keyword>
<dbReference type="SUPFAM" id="SSF52540">
    <property type="entry name" value="P-loop containing nucleoside triphosphate hydrolases"/>
    <property type="match status" value="1"/>
</dbReference>
<accession>A0A5R9F3X7</accession>
<dbReference type="GO" id="GO:0005524">
    <property type="term" value="F:ATP binding"/>
    <property type="evidence" value="ECO:0007669"/>
    <property type="project" value="UniProtKB-KW"/>
</dbReference>
<dbReference type="EMBL" id="SWLG01000019">
    <property type="protein sequence ID" value="TLS35563.1"/>
    <property type="molecule type" value="Genomic_DNA"/>
</dbReference>
<feature type="transmembrane region" description="Helical" evidence="8">
    <location>
        <begin position="40"/>
        <end position="60"/>
    </location>
</feature>
<feature type="transmembrane region" description="Helical" evidence="8">
    <location>
        <begin position="80"/>
        <end position="100"/>
    </location>
</feature>
<evidence type="ECO:0000256" key="4">
    <source>
        <dbReference type="ARBA" id="ARBA00022741"/>
    </source>
</evidence>
<dbReference type="Pfam" id="PF00005">
    <property type="entry name" value="ABC_tran"/>
    <property type="match status" value="1"/>
</dbReference>
<keyword evidence="12" id="KW-1185">Reference proteome</keyword>
<dbReference type="SMART" id="SM00382">
    <property type="entry name" value="AAA"/>
    <property type="match status" value="1"/>
</dbReference>
<dbReference type="AlphaFoldDB" id="A0A5R9F3X7"/>
<comment type="subcellular location">
    <subcellularLocation>
        <location evidence="1">Cell membrane</location>
        <topology evidence="1">Multi-pass membrane protein</topology>
    </subcellularLocation>
</comment>
<evidence type="ECO:0000256" key="1">
    <source>
        <dbReference type="ARBA" id="ARBA00004651"/>
    </source>
</evidence>
<dbReference type="PROSITE" id="PS50929">
    <property type="entry name" value="ABC_TM1F"/>
    <property type="match status" value="1"/>
</dbReference>
<dbReference type="PANTHER" id="PTHR43394:SF1">
    <property type="entry name" value="ATP-BINDING CASSETTE SUB-FAMILY B MEMBER 10, MITOCHONDRIAL"/>
    <property type="match status" value="1"/>
</dbReference>
<dbReference type="GO" id="GO:0005886">
    <property type="term" value="C:plasma membrane"/>
    <property type="evidence" value="ECO:0007669"/>
    <property type="project" value="UniProtKB-SubCell"/>
</dbReference>
<dbReference type="CDD" id="cd07346">
    <property type="entry name" value="ABC_6TM_exporters"/>
    <property type="match status" value="1"/>
</dbReference>
<feature type="domain" description="ABC transmembrane type-1" evidence="10">
    <location>
        <begin position="41"/>
        <end position="321"/>
    </location>
</feature>
<evidence type="ECO:0000259" key="10">
    <source>
        <dbReference type="PROSITE" id="PS50929"/>
    </source>
</evidence>
<dbReference type="InterPro" id="IPR003593">
    <property type="entry name" value="AAA+_ATPase"/>
</dbReference>
<keyword evidence="7 8" id="KW-0472">Membrane</keyword>
<dbReference type="GO" id="GO:0016887">
    <property type="term" value="F:ATP hydrolysis activity"/>
    <property type="evidence" value="ECO:0007669"/>
    <property type="project" value="InterPro"/>
</dbReference>
<gene>
    <name evidence="11" type="ORF">FCL54_19585</name>
</gene>
<evidence type="ECO:0000313" key="12">
    <source>
        <dbReference type="Proteomes" id="UP000308230"/>
    </source>
</evidence>
<dbReference type="PROSITE" id="PS50893">
    <property type="entry name" value="ABC_TRANSPORTER_2"/>
    <property type="match status" value="1"/>
</dbReference>
<evidence type="ECO:0000313" key="11">
    <source>
        <dbReference type="EMBL" id="TLS35563.1"/>
    </source>
</evidence>
<dbReference type="Gene3D" id="3.40.50.300">
    <property type="entry name" value="P-loop containing nucleotide triphosphate hydrolases"/>
    <property type="match status" value="1"/>
</dbReference>
<comment type="caution">
    <text evidence="11">The sequence shown here is derived from an EMBL/GenBank/DDBJ whole genome shotgun (WGS) entry which is preliminary data.</text>
</comment>
<dbReference type="Pfam" id="PF00664">
    <property type="entry name" value="ABC_membrane"/>
    <property type="match status" value="1"/>
</dbReference>
<evidence type="ECO:0000256" key="5">
    <source>
        <dbReference type="ARBA" id="ARBA00022840"/>
    </source>
</evidence>
<dbReference type="SUPFAM" id="SSF90123">
    <property type="entry name" value="ABC transporter transmembrane region"/>
    <property type="match status" value="1"/>
</dbReference>
<dbReference type="OrthoDB" id="9770415at2"/>
<dbReference type="PANTHER" id="PTHR43394">
    <property type="entry name" value="ATP-DEPENDENT PERMEASE MDL1, MITOCHONDRIAL"/>
    <property type="match status" value="1"/>
</dbReference>
<dbReference type="GO" id="GO:0015421">
    <property type="term" value="F:ABC-type oligopeptide transporter activity"/>
    <property type="evidence" value="ECO:0007669"/>
    <property type="project" value="TreeGrafter"/>
</dbReference>
<dbReference type="RefSeq" id="WP_138128629.1">
    <property type="nucleotide sequence ID" value="NZ_SWLG01000019.1"/>
</dbReference>
<dbReference type="Proteomes" id="UP000308230">
    <property type="component" value="Unassembled WGS sequence"/>
</dbReference>
<evidence type="ECO:0000256" key="6">
    <source>
        <dbReference type="ARBA" id="ARBA00022989"/>
    </source>
</evidence>
<keyword evidence="3 8" id="KW-0812">Transmembrane</keyword>
<sequence>MLKQIFFPFMHDIKQYVYIKDIKKVYSLLLPFMLKERKSYLIMLVLLGLDIALTIAFAWFFGSMTDAAVQSDFEKLKQLVPIGIILVVLSISSNFLDILMETKTRTGLKRDLKNHLFHHILRLPTSKYSTSRSGDLLSHFSNDIHSVDGLIGRSLINLIRLPIIYIAVFIYLVNINWELSLFSIAVAPIALVAGALFGWLLRNNSRLIHHLIGSISNLLTETLQGLPVIRSFTLEKQVYMDYKKKNQKLYELEMQNAKLQGWFSSGGQLVSSITYLVSLCLGAYYVSHNIISVGALLTFVNLVHHLVNPLTGLAGQWAGFQWSVSALERVINVLDAPTDSTALPTHFPIKERSAGIEFKGVSFCYEKDKLVLENIDLQIPPGKMVAIVGPSGAGKSTLLNLLQGFYLAQKGTILLNGKAKDDYTLSELRSMIAHVPQETFLFAGTVKDNLSLARPGVTEKEMIKAAKSADIYNFIMTLPEGFDTEIGERGIKLSGGQKQRIAIARAILKDAPILLLDEATSALDSKTESNIKNALDLLKEGRTTIIIAHRLSTIKKADLIVVMDEGRIIQMGRHAELLLQGGLYKQLNDMQFFEEKKAEVLNA</sequence>
<proteinExistence type="predicted"/>
<protein>
    <submittedName>
        <fullName evidence="11">ABC transporter ATP-binding protein</fullName>
    </submittedName>
</protein>
<dbReference type="InterPro" id="IPR036640">
    <property type="entry name" value="ABC1_TM_sf"/>
</dbReference>
<evidence type="ECO:0000256" key="3">
    <source>
        <dbReference type="ARBA" id="ARBA00022692"/>
    </source>
</evidence>
<feature type="domain" description="ABC transporter" evidence="9">
    <location>
        <begin position="356"/>
        <end position="590"/>
    </location>
</feature>
<dbReference type="InterPro" id="IPR003439">
    <property type="entry name" value="ABC_transporter-like_ATP-bd"/>
</dbReference>
<evidence type="ECO:0000256" key="7">
    <source>
        <dbReference type="ARBA" id="ARBA00023136"/>
    </source>
</evidence>
<reference evidence="11 12" key="1">
    <citation type="submission" date="2019-04" db="EMBL/GenBank/DDBJ databases">
        <title>Bacillus caeni sp. nov., a bacterium isolated from mangrove sediment.</title>
        <authorList>
            <person name="Huang H."/>
            <person name="Mo K."/>
            <person name="Hu Y."/>
        </authorList>
    </citation>
    <scope>NUCLEOTIDE SEQUENCE [LARGE SCALE GENOMIC DNA]</scope>
    <source>
        <strain evidence="11 12">HB172195</strain>
    </source>
</reference>
<dbReference type="FunFam" id="3.40.50.300:FF:000287">
    <property type="entry name" value="Multidrug ABC transporter ATP-binding protein"/>
    <property type="match status" value="1"/>
</dbReference>
<dbReference type="PROSITE" id="PS00211">
    <property type="entry name" value="ABC_TRANSPORTER_1"/>
    <property type="match status" value="1"/>
</dbReference>
<dbReference type="Gene3D" id="1.20.1560.10">
    <property type="entry name" value="ABC transporter type 1, transmembrane domain"/>
    <property type="match status" value="1"/>
</dbReference>
<evidence type="ECO:0000256" key="8">
    <source>
        <dbReference type="SAM" id="Phobius"/>
    </source>
</evidence>
<dbReference type="InterPro" id="IPR039421">
    <property type="entry name" value="Type_1_exporter"/>
</dbReference>
<dbReference type="InterPro" id="IPR017871">
    <property type="entry name" value="ABC_transporter-like_CS"/>
</dbReference>
<evidence type="ECO:0000256" key="2">
    <source>
        <dbReference type="ARBA" id="ARBA00022448"/>
    </source>
</evidence>
<organism evidence="11 12">
    <name type="scientific">Exobacillus caeni</name>
    <dbReference type="NCBI Taxonomy" id="2574798"/>
    <lineage>
        <taxon>Bacteria</taxon>
        <taxon>Bacillati</taxon>
        <taxon>Bacillota</taxon>
        <taxon>Bacilli</taxon>
        <taxon>Bacillales</taxon>
        <taxon>Guptibacillaceae</taxon>
        <taxon>Exobacillus</taxon>
    </lineage>
</organism>
<keyword evidence="2" id="KW-0813">Transport</keyword>
<dbReference type="InterPro" id="IPR027417">
    <property type="entry name" value="P-loop_NTPase"/>
</dbReference>
<feature type="transmembrane region" description="Helical" evidence="8">
    <location>
        <begin position="179"/>
        <end position="201"/>
    </location>
</feature>
<keyword evidence="5 11" id="KW-0067">ATP-binding</keyword>
<dbReference type="InterPro" id="IPR011527">
    <property type="entry name" value="ABC1_TM_dom"/>
</dbReference>